<comment type="caution">
    <text evidence="14">The sequence shown here is derived from an EMBL/GenBank/DDBJ whole genome shotgun (WGS) entry which is preliminary data.</text>
</comment>
<dbReference type="GO" id="GO:0033314">
    <property type="term" value="P:mitotic DNA replication checkpoint signaling"/>
    <property type="evidence" value="ECO:0007669"/>
    <property type="project" value="TreeGrafter"/>
</dbReference>
<feature type="region of interest" description="Disordered" evidence="12">
    <location>
        <begin position="320"/>
        <end position="353"/>
    </location>
</feature>
<evidence type="ECO:0000256" key="1">
    <source>
        <dbReference type="ARBA" id="ARBA00004123"/>
    </source>
</evidence>
<dbReference type="EMBL" id="LJIG01000254">
    <property type="protein sequence ID" value="KRT86686.1"/>
    <property type="molecule type" value="Genomic_DNA"/>
</dbReference>
<keyword evidence="6 11" id="KW-0547">Nucleotide-binding</keyword>
<feature type="region of interest" description="Disordered" evidence="12">
    <location>
        <begin position="1"/>
        <end position="22"/>
    </location>
</feature>
<evidence type="ECO:0000256" key="5">
    <source>
        <dbReference type="ARBA" id="ARBA00022723"/>
    </source>
</evidence>
<dbReference type="Proteomes" id="UP000051574">
    <property type="component" value="Unassembled WGS sequence"/>
</dbReference>
<evidence type="ECO:0000256" key="8">
    <source>
        <dbReference type="ARBA" id="ARBA00022842"/>
    </source>
</evidence>
<dbReference type="FunFam" id="3.40.50.300:FF:000199">
    <property type="entry name" value="Origin recognition complex subunit 1"/>
    <property type="match status" value="1"/>
</dbReference>
<protein>
    <recommendedName>
        <fullName evidence="3 11">Origin recognition complex subunit 1</fullName>
    </recommendedName>
</protein>
<dbReference type="Gene3D" id="3.40.50.300">
    <property type="entry name" value="P-loop containing nucleotide triphosphate hydrolases"/>
    <property type="match status" value="1"/>
</dbReference>
<dbReference type="Pfam" id="PF00004">
    <property type="entry name" value="AAA"/>
    <property type="match status" value="1"/>
</dbReference>
<feature type="compositionally biased region" description="Polar residues" evidence="12">
    <location>
        <begin position="206"/>
        <end position="216"/>
    </location>
</feature>
<dbReference type="AlphaFoldDB" id="A0A0T6BHG6"/>
<evidence type="ECO:0000256" key="10">
    <source>
        <dbReference type="ARBA" id="ARBA00023242"/>
    </source>
</evidence>
<dbReference type="InterPro" id="IPR054425">
    <property type="entry name" value="Cdc6_ORC1-like_ATPase_lid"/>
</dbReference>
<dbReference type="Pfam" id="PF22606">
    <property type="entry name" value="Cdc6-ORC-like_ATPase_lid"/>
    <property type="match status" value="1"/>
</dbReference>
<dbReference type="Gene3D" id="1.10.8.60">
    <property type="match status" value="1"/>
</dbReference>
<comment type="subcellular location">
    <subcellularLocation>
        <location evidence="1 11">Nucleus</location>
    </subcellularLocation>
</comment>
<organism evidence="14 15">
    <name type="scientific">Oryctes borbonicus</name>
    <dbReference type="NCBI Taxonomy" id="1629725"/>
    <lineage>
        <taxon>Eukaryota</taxon>
        <taxon>Metazoa</taxon>
        <taxon>Ecdysozoa</taxon>
        <taxon>Arthropoda</taxon>
        <taxon>Hexapoda</taxon>
        <taxon>Insecta</taxon>
        <taxon>Pterygota</taxon>
        <taxon>Neoptera</taxon>
        <taxon>Endopterygota</taxon>
        <taxon>Coleoptera</taxon>
        <taxon>Polyphaga</taxon>
        <taxon>Scarabaeiformia</taxon>
        <taxon>Scarabaeidae</taxon>
        <taxon>Dynastinae</taxon>
        <taxon>Oryctes</taxon>
    </lineage>
</organism>
<feature type="region of interest" description="Disordered" evidence="12">
    <location>
        <begin position="132"/>
        <end position="225"/>
    </location>
</feature>
<feature type="compositionally biased region" description="Basic and acidic residues" evidence="12">
    <location>
        <begin position="333"/>
        <end position="353"/>
    </location>
</feature>
<evidence type="ECO:0000256" key="11">
    <source>
        <dbReference type="RuleBase" id="RU365058"/>
    </source>
</evidence>
<evidence type="ECO:0000313" key="14">
    <source>
        <dbReference type="EMBL" id="KRT86686.1"/>
    </source>
</evidence>
<feature type="compositionally biased region" description="Low complexity" evidence="12">
    <location>
        <begin position="192"/>
        <end position="205"/>
    </location>
</feature>
<dbReference type="OrthoDB" id="1926878at2759"/>
<evidence type="ECO:0000256" key="6">
    <source>
        <dbReference type="ARBA" id="ARBA00022741"/>
    </source>
</evidence>
<gene>
    <name evidence="14" type="ORF">AMK59_2958</name>
</gene>
<evidence type="ECO:0000256" key="2">
    <source>
        <dbReference type="ARBA" id="ARBA00008398"/>
    </source>
</evidence>
<evidence type="ECO:0000256" key="3">
    <source>
        <dbReference type="ARBA" id="ARBA00019081"/>
    </source>
</evidence>
<keyword evidence="5" id="KW-0479">Metal-binding</keyword>
<proteinExistence type="inferred from homology"/>
<comment type="function">
    <text evidence="11">Component of the origin recognition complex (ORC) that binds origins of replication. DNA-binding is ATP-dependent, however specific DNA sequences that define origins of replication have not been identified so far. ORC is required to assemble the pre-replication complex necessary to initiate DNA replication.</text>
</comment>
<dbReference type="InterPro" id="IPR003593">
    <property type="entry name" value="AAA+_ATPase"/>
</dbReference>
<feature type="domain" description="AAA+ ATPase" evidence="13">
    <location>
        <begin position="444"/>
        <end position="595"/>
    </location>
</feature>
<evidence type="ECO:0000259" key="13">
    <source>
        <dbReference type="SMART" id="SM00382"/>
    </source>
</evidence>
<keyword evidence="9 11" id="KW-0238">DNA-binding</keyword>
<dbReference type="GO" id="GO:0005664">
    <property type="term" value="C:nuclear origin of replication recognition complex"/>
    <property type="evidence" value="ECO:0007669"/>
    <property type="project" value="TreeGrafter"/>
</dbReference>
<dbReference type="InterPro" id="IPR050311">
    <property type="entry name" value="ORC1/CDC6"/>
</dbReference>
<dbReference type="SMART" id="SM00382">
    <property type="entry name" value="AAA"/>
    <property type="match status" value="1"/>
</dbReference>
<evidence type="ECO:0000256" key="7">
    <source>
        <dbReference type="ARBA" id="ARBA00022840"/>
    </source>
</evidence>
<dbReference type="InterPro" id="IPR027417">
    <property type="entry name" value="P-loop_NTPase"/>
</dbReference>
<dbReference type="GO" id="GO:0005524">
    <property type="term" value="F:ATP binding"/>
    <property type="evidence" value="ECO:0007669"/>
    <property type="project" value="UniProtKB-KW"/>
</dbReference>
<comment type="similarity">
    <text evidence="2 11">Belongs to the ORC1 family.</text>
</comment>
<dbReference type="GO" id="GO:0003688">
    <property type="term" value="F:DNA replication origin binding"/>
    <property type="evidence" value="ECO:0007669"/>
    <property type="project" value="TreeGrafter"/>
</dbReference>
<dbReference type="FunFam" id="1.10.8.60:FF:000062">
    <property type="entry name" value="Origin recognition complex subunit 1"/>
    <property type="match status" value="1"/>
</dbReference>
<dbReference type="InterPro" id="IPR003959">
    <property type="entry name" value="ATPase_AAA_core"/>
</dbReference>
<dbReference type="GO" id="GO:0006270">
    <property type="term" value="P:DNA replication initiation"/>
    <property type="evidence" value="ECO:0007669"/>
    <property type="project" value="TreeGrafter"/>
</dbReference>
<keyword evidence="15" id="KW-1185">Reference proteome</keyword>
<keyword evidence="7 11" id="KW-0067">ATP-binding</keyword>
<dbReference type="SUPFAM" id="SSF52540">
    <property type="entry name" value="P-loop containing nucleoside triphosphate hydrolases"/>
    <property type="match status" value="1"/>
</dbReference>
<feature type="compositionally biased region" description="Polar residues" evidence="12">
    <location>
        <begin position="168"/>
        <end position="177"/>
    </location>
</feature>
<evidence type="ECO:0000256" key="9">
    <source>
        <dbReference type="ARBA" id="ARBA00023125"/>
    </source>
</evidence>
<dbReference type="GO" id="GO:0016887">
    <property type="term" value="F:ATP hydrolysis activity"/>
    <property type="evidence" value="ECO:0007669"/>
    <property type="project" value="InterPro"/>
</dbReference>
<reference evidence="14 15" key="1">
    <citation type="submission" date="2015-09" db="EMBL/GenBank/DDBJ databases">
        <title>Draft genome of the scarab beetle Oryctes borbonicus.</title>
        <authorList>
            <person name="Meyer J.M."/>
            <person name="Markov G.V."/>
            <person name="Baskaran P."/>
            <person name="Herrmann M."/>
            <person name="Sommer R.J."/>
            <person name="Roedelsperger C."/>
        </authorList>
    </citation>
    <scope>NUCLEOTIDE SEQUENCE [LARGE SCALE GENOMIC DNA]</scope>
    <source>
        <strain evidence="14">OB123</strain>
        <tissue evidence="14">Whole animal</tissue>
    </source>
</reference>
<sequence>MENFDSPNRRSSARRNLNESFNDSGNIVSPVHNYSIVNAEENYLGIKLRKSKRNPQVILKRSDEEIFSKYIEGGLCTGNRHIENLSPTKSISELSQCFQNNLQLSKNISYTKGNIEQQSKCEKDLHAYIKENISNQHDAQRRSRRNLPRKSYAEFISPAKTPKRNRKQSTSSESSGINGIECLSPSKKTNLQTPSKSKSKTQSKQMCSTFMKQSPNKYKGAESNEERVQASVQITKSGRNIITRAKYLETEEVVVTPERGKHKRNVNIPSRYDSYIISPTKKKRGENRKTHSSNDEIDIEIKGCFVKINKCNDIDSFSPSNMRSTRHSSLLKMENDRCSTPKKPCEKEKNLNTDMKTPDRKLATLDTPKTMIKATPTAKARLIREGIITPSMQRRATPIQKNCTPLNKAREKLHVSYLPKTLPCRENEYNNILNFLERKLLDGCGGCMYVSGVPGTGKTATVTDVIRKLEEKSERGTVPSFQFININGMKLSEPRQTYVEILKQLSGKTVSWEQAQLLLDTKFTKQIKKSTPIIVLVDELDILCTKRQDVVYNLLDWPTRVSVQLIVITIANTMDLPERLLMGRVTSRLGLTRLTFQAYTHKQLQEIVTMRLMGTKIFNPDAIQLVARKVASVSGDARRALDICRRAVEIAESEGANTLVSMNHVNEALNAMITQPKVKAIKHCSRLQQLILQSIVAEVIICIFLKICSSLN</sequence>
<dbReference type="PANTHER" id="PTHR10763:SF23">
    <property type="entry name" value="ORIGIN RECOGNITION COMPLEX SUBUNIT 1"/>
    <property type="match status" value="1"/>
</dbReference>
<evidence type="ECO:0000256" key="4">
    <source>
        <dbReference type="ARBA" id="ARBA00022705"/>
    </source>
</evidence>
<evidence type="ECO:0000313" key="15">
    <source>
        <dbReference type="Proteomes" id="UP000051574"/>
    </source>
</evidence>
<dbReference type="GO" id="GO:0046872">
    <property type="term" value="F:metal ion binding"/>
    <property type="evidence" value="ECO:0007669"/>
    <property type="project" value="UniProtKB-KW"/>
</dbReference>
<accession>A0A0T6BHG6</accession>
<evidence type="ECO:0000256" key="12">
    <source>
        <dbReference type="SAM" id="MobiDB-lite"/>
    </source>
</evidence>
<comment type="subunit">
    <text evidence="11">ORC is composed of six subunits.</text>
</comment>
<dbReference type="CDD" id="cd00009">
    <property type="entry name" value="AAA"/>
    <property type="match status" value="1"/>
</dbReference>
<keyword evidence="10 11" id="KW-0539">Nucleus</keyword>
<dbReference type="PANTHER" id="PTHR10763">
    <property type="entry name" value="CELL DIVISION CONTROL PROTEIN 6-RELATED"/>
    <property type="match status" value="1"/>
</dbReference>
<name>A0A0T6BHG6_9SCAR</name>
<keyword evidence="4 11" id="KW-0235">DNA replication</keyword>
<keyword evidence="8" id="KW-0460">Magnesium</keyword>